<feature type="region of interest" description="Disordered" evidence="7">
    <location>
        <begin position="482"/>
        <end position="553"/>
    </location>
</feature>
<evidence type="ECO:0000256" key="4">
    <source>
        <dbReference type="ARBA" id="ARBA00023125"/>
    </source>
</evidence>
<protein>
    <submittedName>
        <fullName evidence="9">Transcription factor E3</fullName>
    </submittedName>
</protein>
<dbReference type="GO" id="GO:0046983">
    <property type="term" value="F:protein dimerization activity"/>
    <property type="evidence" value="ECO:0007669"/>
    <property type="project" value="InterPro"/>
</dbReference>
<feature type="compositionally biased region" description="Basic and acidic residues" evidence="7">
    <location>
        <begin position="15"/>
        <end position="42"/>
    </location>
</feature>
<keyword evidence="5" id="KW-0804">Transcription</keyword>
<feature type="compositionally biased region" description="Low complexity" evidence="7">
    <location>
        <begin position="514"/>
        <end position="525"/>
    </location>
</feature>
<dbReference type="GO" id="GO:0005634">
    <property type="term" value="C:nucleus"/>
    <property type="evidence" value="ECO:0007669"/>
    <property type="project" value="UniProtKB-SubCell"/>
</dbReference>
<dbReference type="InterPro" id="IPR036638">
    <property type="entry name" value="HLH_DNA-bd_sf"/>
</dbReference>
<dbReference type="SMART" id="SM00353">
    <property type="entry name" value="HLH"/>
    <property type="match status" value="1"/>
</dbReference>
<evidence type="ECO:0000256" key="3">
    <source>
        <dbReference type="ARBA" id="ARBA00023015"/>
    </source>
</evidence>
<dbReference type="CDD" id="cd11397">
    <property type="entry name" value="bHLHzip_MITF_like"/>
    <property type="match status" value="1"/>
</dbReference>
<dbReference type="Gene3D" id="4.10.280.10">
    <property type="entry name" value="Helix-loop-helix DNA-binding domain"/>
    <property type="match status" value="1"/>
</dbReference>
<dbReference type="SUPFAM" id="SSF47459">
    <property type="entry name" value="HLH, helix-loop-helix DNA-binding domain"/>
    <property type="match status" value="1"/>
</dbReference>
<comment type="similarity">
    <text evidence="2">Belongs to the MiT/TFE family.</text>
</comment>
<dbReference type="Proteomes" id="UP001174909">
    <property type="component" value="Unassembled WGS sequence"/>
</dbReference>
<keyword evidence="6" id="KW-0539">Nucleus</keyword>
<evidence type="ECO:0000256" key="2">
    <source>
        <dbReference type="ARBA" id="ARBA00008289"/>
    </source>
</evidence>
<feature type="region of interest" description="Disordered" evidence="7">
    <location>
        <begin position="15"/>
        <end position="54"/>
    </location>
</feature>
<dbReference type="PANTHER" id="PTHR45776:SF2">
    <property type="entry name" value="MIP04163P"/>
    <property type="match status" value="1"/>
</dbReference>
<organism evidence="9 10">
    <name type="scientific">Geodia barretti</name>
    <name type="common">Barrett's horny sponge</name>
    <dbReference type="NCBI Taxonomy" id="519541"/>
    <lineage>
        <taxon>Eukaryota</taxon>
        <taxon>Metazoa</taxon>
        <taxon>Porifera</taxon>
        <taxon>Demospongiae</taxon>
        <taxon>Heteroscleromorpha</taxon>
        <taxon>Tetractinellida</taxon>
        <taxon>Astrophorina</taxon>
        <taxon>Geodiidae</taxon>
        <taxon>Geodia</taxon>
    </lineage>
</organism>
<evidence type="ECO:0000256" key="1">
    <source>
        <dbReference type="ARBA" id="ARBA00004123"/>
    </source>
</evidence>
<evidence type="ECO:0000256" key="6">
    <source>
        <dbReference type="ARBA" id="ARBA00023242"/>
    </source>
</evidence>
<keyword evidence="10" id="KW-1185">Reference proteome</keyword>
<dbReference type="Pfam" id="PF00010">
    <property type="entry name" value="HLH"/>
    <property type="match status" value="1"/>
</dbReference>
<feature type="compositionally biased region" description="Polar residues" evidence="7">
    <location>
        <begin position="531"/>
        <end position="542"/>
    </location>
</feature>
<proteinExistence type="inferred from homology"/>
<dbReference type="PANTHER" id="PTHR45776">
    <property type="entry name" value="MIP04163P"/>
    <property type="match status" value="1"/>
</dbReference>
<evidence type="ECO:0000313" key="9">
    <source>
        <dbReference type="EMBL" id="CAI8007593.1"/>
    </source>
</evidence>
<dbReference type="GO" id="GO:0000978">
    <property type="term" value="F:RNA polymerase II cis-regulatory region sequence-specific DNA binding"/>
    <property type="evidence" value="ECO:0007669"/>
    <property type="project" value="TreeGrafter"/>
</dbReference>
<evidence type="ECO:0000256" key="7">
    <source>
        <dbReference type="SAM" id="MobiDB-lite"/>
    </source>
</evidence>
<dbReference type="EMBL" id="CASHTH010000786">
    <property type="protein sequence ID" value="CAI8007593.1"/>
    <property type="molecule type" value="Genomic_DNA"/>
</dbReference>
<dbReference type="InterPro" id="IPR011598">
    <property type="entry name" value="bHLH_dom"/>
</dbReference>
<evidence type="ECO:0000313" key="10">
    <source>
        <dbReference type="Proteomes" id="UP001174909"/>
    </source>
</evidence>
<reference evidence="9" key="1">
    <citation type="submission" date="2023-03" db="EMBL/GenBank/DDBJ databases">
        <authorList>
            <person name="Steffen K."/>
            <person name="Cardenas P."/>
        </authorList>
    </citation>
    <scope>NUCLEOTIDE SEQUENCE</scope>
</reference>
<keyword evidence="3" id="KW-0805">Transcription regulation</keyword>
<dbReference type="InterPro" id="IPR031867">
    <property type="entry name" value="MiT/TFE_N"/>
</dbReference>
<dbReference type="Pfam" id="PF15951">
    <property type="entry name" value="MITF_TFEB_C_3_N"/>
    <property type="match status" value="1"/>
</dbReference>
<dbReference type="PROSITE" id="PS50888">
    <property type="entry name" value="BHLH"/>
    <property type="match status" value="1"/>
</dbReference>
<dbReference type="AlphaFoldDB" id="A0AA35RB95"/>
<evidence type="ECO:0000256" key="5">
    <source>
        <dbReference type="ARBA" id="ARBA00023163"/>
    </source>
</evidence>
<feature type="domain" description="BHLH" evidence="8">
    <location>
        <begin position="304"/>
        <end position="356"/>
    </location>
</feature>
<sequence>MDGRRYLLKAQLEKERLELERKREEEEARRKKELAGVHESRSMDVPSPQGKPPAVTVEVPADIMQVRSQLAHPTNYHVSAIQKRQVSQYLSSQSPHFASHSAPTQPNAGFGHSHMAGNMASFSVRKDPMLSGVPSASPQQRSPVGTYDGGQLNVGGSPSHAGMLLAGSPSGVFVGGPQNLALKPESPTMMATETPENIQDQIIEDIMSLEEKFGDPLTAADMQFLDTSLMAPQTLPPPNLFDSYGMMGGAGGGANMGQTGMISGSPNPPMMMPQMSASCPNNVQDDHTGMHGPMDMKLVEKERQKKNNHNMIERRRRFNINDRIKELGMLLPTSDQDFRQNKGTILKASVDYIRRLQRDMDKSRVMDAKQRQLEEANKKMRLRIQELELTARAHGIPTPSLNPETHQLAVAADQSLAGAITPRSRTPTSACVTPFREEELADLLRTSPSIDFSRLNIKQESINGDINGFKVFKVPARPADSSLSVQLDSPSAATDNSTQSPLKSTPSPHPPPTQGHTHPTSSSGHMFNFSFARSPTSATGQPMDTGIRLFDQT</sequence>
<feature type="compositionally biased region" description="Polar residues" evidence="7">
    <location>
        <begin position="482"/>
        <end position="503"/>
    </location>
</feature>
<dbReference type="GO" id="GO:0000981">
    <property type="term" value="F:DNA-binding transcription factor activity, RNA polymerase II-specific"/>
    <property type="evidence" value="ECO:0007669"/>
    <property type="project" value="TreeGrafter"/>
</dbReference>
<accession>A0AA35RB95</accession>
<gene>
    <name evidence="9" type="ORF">GBAR_LOCUS5286</name>
</gene>
<evidence type="ECO:0000259" key="8">
    <source>
        <dbReference type="PROSITE" id="PS50888"/>
    </source>
</evidence>
<keyword evidence="4" id="KW-0238">DNA-binding</keyword>
<comment type="subcellular location">
    <subcellularLocation>
        <location evidence="1">Nucleus</location>
    </subcellularLocation>
</comment>
<comment type="caution">
    <text evidence="9">The sequence shown here is derived from an EMBL/GenBank/DDBJ whole genome shotgun (WGS) entry which is preliminary data.</text>
</comment>
<name>A0AA35RB95_GEOBA</name>